<comment type="pathway">
    <text evidence="1">Protein biosynthesis; polypeptide chain elongation.</text>
</comment>
<name>A0A8H3BMT1_9AGAM</name>
<dbReference type="PANTHER" id="PTHR19211:SF5">
    <property type="entry name" value="ELONGATION FACTOR 3A-RELATED"/>
    <property type="match status" value="1"/>
</dbReference>
<evidence type="ECO:0000313" key="11">
    <source>
        <dbReference type="Proteomes" id="UP000663841"/>
    </source>
</evidence>
<reference evidence="10" key="1">
    <citation type="submission" date="2021-01" db="EMBL/GenBank/DDBJ databases">
        <authorList>
            <person name="Kaushik A."/>
        </authorList>
    </citation>
    <scope>NUCLEOTIDE SEQUENCE</scope>
    <source>
        <strain evidence="10">AG3-T5</strain>
    </source>
</reference>
<comment type="similarity">
    <text evidence="2">Belongs to the ABC transporter superfamily. ABCF family. EF3 subfamily.</text>
</comment>
<keyword evidence="5" id="KW-0251">Elongation factor</keyword>
<dbReference type="AlphaFoldDB" id="A0A8H3BMT1"/>
<protein>
    <recommendedName>
        <fullName evidence="9">AAA+ ATPase domain-containing protein</fullName>
    </recommendedName>
</protein>
<evidence type="ECO:0000256" key="5">
    <source>
        <dbReference type="ARBA" id="ARBA00022768"/>
    </source>
</evidence>
<sequence>MSKLINNEFTVRPFVPKLLPGLIKIHKQVANPKARSVAAKAIATICQVAKLKESDNGANLAPVKLTDPTAFATSISVQYKTLGANPVPGAVHPSIQYATCLTINLIAACNFDVPTWELWEAALVPYLEIVTVSPKPASIARKLYSAKTGCYPERSRAPMCTPETPGGSTSSTSSLHSVFAELLRSANKANDEQGDNDDEEGEDLCNCQFSLAYGAKILLNTANLRLKRSHRYGLCGRNGSGKSTLMCAITNSQVEGFPLPDEVLTFYVKHNIDGSHEETSVLQFILNNKRILCDKKEASRPSSRSASTRSAKDTADILLLDEPTNHLDIVNIAWLEGYLTLRKTCTLIIVSHNSGFLNNTITDVFHLNHFKIKRYHGNLEALVKTVPEAKSYYTLEAAEGNKFKIPDPPLLEGLYNITLQVSLSSRVTILGPDGSGKLTLVKLLIGDLKANKASEVWKHPNLVIGYVVQHAFHHIDHHLDKTPLEPPRKKEEKKMKEGGVVVVEGVKRLQVINLTRLWLA</sequence>
<dbReference type="InterPro" id="IPR003593">
    <property type="entry name" value="AAA+_ATPase"/>
</dbReference>
<evidence type="ECO:0000256" key="3">
    <source>
        <dbReference type="ARBA" id="ARBA00022737"/>
    </source>
</evidence>
<dbReference type="Pfam" id="PF00005">
    <property type="entry name" value="ABC_tran"/>
    <property type="match status" value="1"/>
</dbReference>
<gene>
    <name evidence="10" type="ORF">RDB_LOCUS151269</name>
</gene>
<keyword evidence="6" id="KW-0067">ATP-binding</keyword>
<proteinExistence type="inferred from homology"/>
<dbReference type="InterPro" id="IPR027417">
    <property type="entry name" value="P-loop_NTPase"/>
</dbReference>
<dbReference type="Pfam" id="PF24984">
    <property type="entry name" value="HEAT_EF3_GNC1"/>
    <property type="match status" value="1"/>
</dbReference>
<dbReference type="Proteomes" id="UP000663841">
    <property type="component" value="Unassembled WGS sequence"/>
</dbReference>
<organism evidence="10 11">
    <name type="scientific">Rhizoctonia solani</name>
    <dbReference type="NCBI Taxonomy" id="456999"/>
    <lineage>
        <taxon>Eukaryota</taxon>
        <taxon>Fungi</taxon>
        <taxon>Dikarya</taxon>
        <taxon>Basidiomycota</taxon>
        <taxon>Agaricomycotina</taxon>
        <taxon>Agaricomycetes</taxon>
        <taxon>Cantharellales</taxon>
        <taxon>Ceratobasidiaceae</taxon>
        <taxon>Rhizoctonia</taxon>
    </lineage>
</organism>
<dbReference type="PANTHER" id="PTHR19211">
    <property type="entry name" value="ATP-BINDING TRANSPORT PROTEIN-RELATED"/>
    <property type="match status" value="1"/>
</dbReference>
<feature type="domain" description="AAA+ ATPase" evidence="9">
    <location>
        <begin position="228"/>
        <end position="371"/>
    </location>
</feature>
<dbReference type="SMART" id="SM00382">
    <property type="entry name" value="AAA"/>
    <property type="match status" value="1"/>
</dbReference>
<comment type="catalytic activity">
    <reaction evidence="8">
        <text>ATP + H2O = ADP + phosphate + H(+)</text>
        <dbReference type="Rhea" id="RHEA:13065"/>
        <dbReference type="ChEBI" id="CHEBI:15377"/>
        <dbReference type="ChEBI" id="CHEBI:15378"/>
        <dbReference type="ChEBI" id="CHEBI:30616"/>
        <dbReference type="ChEBI" id="CHEBI:43474"/>
        <dbReference type="ChEBI" id="CHEBI:456216"/>
    </reaction>
</comment>
<dbReference type="EMBL" id="CAJMWW010000253">
    <property type="protein sequence ID" value="CAE6460836.1"/>
    <property type="molecule type" value="Genomic_DNA"/>
</dbReference>
<keyword evidence="4" id="KW-0547">Nucleotide-binding</keyword>
<comment type="caution">
    <text evidence="10">The sequence shown here is derived from an EMBL/GenBank/DDBJ whole genome shotgun (WGS) entry which is preliminary data.</text>
</comment>
<dbReference type="Gene3D" id="3.40.50.300">
    <property type="entry name" value="P-loop containing nucleotide triphosphate hydrolases"/>
    <property type="match status" value="3"/>
</dbReference>
<evidence type="ECO:0000256" key="4">
    <source>
        <dbReference type="ARBA" id="ARBA00022741"/>
    </source>
</evidence>
<dbReference type="Gene3D" id="1.25.10.10">
    <property type="entry name" value="Leucine-rich Repeat Variant"/>
    <property type="match status" value="1"/>
</dbReference>
<dbReference type="InterPro" id="IPR011989">
    <property type="entry name" value="ARM-like"/>
</dbReference>
<evidence type="ECO:0000313" key="10">
    <source>
        <dbReference type="EMBL" id="CAE6460836.1"/>
    </source>
</evidence>
<evidence type="ECO:0000256" key="6">
    <source>
        <dbReference type="ARBA" id="ARBA00022840"/>
    </source>
</evidence>
<dbReference type="InterPro" id="IPR003439">
    <property type="entry name" value="ABC_transporter-like_ATP-bd"/>
</dbReference>
<evidence type="ECO:0000256" key="1">
    <source>
        <dbReference type="ARBA" id="ARBA00004815"/>
    </source>
</evidence>
<dbReference type="GO" id="GO:0016887">
    <property type="term" value="F:ATP hydrolysis activity"/>
    <property type="evidence" value="ECO:0007669"/>
    <property type="project" value="InterPro"/>
</dbReference>
<dbReference type="SUPFAM" id="SSF52540">
    <property type="entry name" value="P-loop containing nucleoside triphosphate hydrolases"/>
    <property type="match status" value="2"/>
</dbReference>
<dbReference type="GO" id="GO:0003746">
    <property type="term" value="F:translation elongation factor activity"/>
    <property type="evidence" value="ECO:0007669"/>
    <property type="project" value="UniProtKB-KW"/>
</dbReference>
<dbReference type="InterPro" id="IPR050611">
    <property type="entry name" value="ABCF"/>
</dbReference>
<dbReference type="UniPathway" id="UPA00345"/>
<evidence type="ECO:0000256" key="2">
    <source>
        <dbReference type="ARBA" id="ARBA00011054"/>
    </source>
</evidence>
<keyword evidence="3" id="KW-0677">Repeat</keyword>
<dbReference type="GO" id="GO:0005524">
    <property type="term" value="F:ATP binding"/>
    <property type="evidence" value="ECO:0007669"/>
    <property type="project" value="UniProtKB-KW"/>
</dbReference>
<evidence type="ECO:0000256" key="8">
    <source>
        <dbReference type="ARBA" id="ARBA00049360"/>
    </source>
</evidence>
<accession>A0A8H3BMT1</accession>
<evidence type="ECO:0000259" key="9">
    <source>
        <dbReference type="SMART" id="SM00382"/>
    </source>
</evidence>
<evidence type="ECO:0000256" key="7">
    <source>
        <dbReference type="ARBA" id="ARBA00022917"/>
    </source>
</evidence>
<keyword evidence="7" id="KW-0648">Protein biosynthesis</keyword>